<sequence>MSREASPSPVQLPTRAHPSYIVIAALRTAKENWETALPFVFLALVLLKKYFSAGLVNTLFGLLLLFGIPLASLILLGFAHWRTHTFWLDGTTLHVQYGILHRVQQKIPIRRIQSAATEADFLERLFGVVRLRFFLAESAGLEEGEILIRALPKKEAQRWMQEVLATPLGPPAPPSKEEGKEEGESAQIPPSVEIFRYSIDQAFRGALLSPPIIQSFLIVAVLHGRLASFENGALLEFLLRRIPPALSDLFGQPLIRLVVLFFVSWVIAVAGKWIYLLRFRFYRTPEALVLEEGWISLRTKAFSLERIQAVELRQSPLEKLAGMASLRLYVAGKGETHQGTIPFLLVDRLPALMKELLPQVPDILMEVHPLPASARRRYWTRFLRLTFLLVFAIPAIVALVAFSYHLPLPVHPFDTNSYPIGFLWRPAPLGGTLLFLILLGIIWGEWAYRHGGYLQSPQGYVLSVCLFTHRKVFVPRRRLQEMHLYQTPWQRLAGLANIELLWLGDSIRLFHLPLEEAQRWLSSQG</sequence>
<dbReference type="InterPro" id="IPR014529">
    <property type="entry name" value="UCP026631"/>
</dbReference>
<feature type="transmembrane region" description="Helical" evidence="2">
    <location>
        <begin position="59"/>
        <end position="79"/>
    </location>
</feature>
<evidence type="ECO:0000259" key="3">
    <source>
        <dbReference type="Pfam" id="PF03703"/>
    </source>
</evidence>
<dbReference type="EMBL" id="PEBW01000002">
    <property type="protein sequence ID" value="PTQ52569.1"/>
    <property type="molecule type" value="Genomic_DNA"/>
</dbReference>
<dbReference type="PANTHER" id="PTHR34473:SF2">
    <property type="entry name" value="UPF0699 TRANSMEMBRANE PROTEIN YDBT"/>
    <property type="match status" value="1"/>
</dbReference>
<dbReference type="PIRSF" id="PIRSF026631">
    <property type="entry name" value="UCP026631"/>
    <property type="match status" value="1"/>
</dbReference>
<evidence type="ECO:0000313" key="5">
    <source>
        <dbReference type="Proteomes" id="UP000244016"/>
    </source>
</evidence>
<organism evidence="4 5">
    <name type="scientific">Brockia lithotrophica</name>
    <dbReference type="NCBI Taxonomy" id="933949"/>
    <lineage>
        <taxon>Bacteria</taxon>
        <taxon>Bacillati</taxon>
        <taxon>Bacillota</taxon>
        <taxon>Bacilli</taxon>
        <taxon>Bacillales</taxon>
        <taxon>Bacillales Family X. Incertae Sedis</taxon>
        <taxon>Brockia</taxon>
    </lineage>
</organism>
<feature type="transmembrane region" description="Helical" evidence="2">
    <location>
        <begin position="426"/>
        <end position="448"/>
    </location>
</feature>
<gene>
    <name evidence="4" type="ORF">BLITH_0748</name>
</gene>
<dbReference type="Proteomes" id="UP000244016">
    <property type="component" value="Unassembled WGS sequence"/>
</dbReference>
<protein>
    <recommendedName>
        <fullName evidence="3">YdbS-like PH domain-containing protein</fullName>
    </recommendedName>
</protein>
<feature type="region of interest" description="Disordered" evidence="1">
    <location>
        <begin position="166"/>
        <end position="187"/>
    </location>
</feature>
<evidence type="ECO:0000256" key="1">
    <source>
        <dbReference type="SAM" id="MobiDB-lite"/>
    </source>
</evidence>
<evidence type="ECO:0000256" key="2">
    <source>
        <dbReference type="SAM" id="Phobius"/>
    </source>
</evidence>
<accession>A0A2T5G8S0</accession>
<dbReference type="InterPro" id="IPR005182">
    <property type="entry name" value="YdbS-like_PH"/>
</dbReference>
<feature type="transmembrane region" description="Helical" evidence="2">
    <location>
        <begin position="254"/>
        <end position="275"/>
    </location>
</feature>
<reference evidence="4 5" key="1">
    <citation type="submission" date="2017-08" db="EMBL/GenBank/DDBJ databases">
        <title>Burning lignite coal seam in the remote Altai Mountains harbors a hydrogen-driven thermophilic microbial community.</title>
        <authorList>
            <person name="Kadnikov V.V."/>
            <person name="Mardanov A.V."/>
            <person name="Ivasenko D."/>
            <person name="Beletsky A.V."/>
            <person name="Karnachuk O.V."/>
            <person name="Ravin N.V."/>
        </authorList>
    </citation>
    <scope>NUCLEOTIDE SEQUENCE [LARGE SCALE GENOMIC DNA]</scope>
    <source>
        <strain evidence="4">AL31</strain>
    </source>
</reference>
<feature type="transmembrane region" description="Helical" evidence="2">
    <location>
        <begin position="206"/>
        <end position="226"/>
    </location>
</feature>
<evidence type="ECO:0000313" key="4">
    <source>
        <dbReference type="EMBL" id="PTQ52569.1"/>
    </source>
</evidence>
<feature type="domain" description="YdbS-like PH" evidence="3">
    <location>
        <begin position="81"/>
        <end position="158"/>
    </location>
</feature>
<keyword evidence="2" id="KW-0812">Transmembrane</keyword>
<proteinExistence type="predicted"/>
<name>A0A2T5G8S0_9BACL</name>
<dbReference type="AlphaFoldDB" id="A0A2T5G8S0"/>
<comment type="caution">
    <text evidence="4">The sequence shown here is derived from an EMBL/GenBank/DDBJ whole genome shotgun (WGS) entry which is preliminary data.</text>
</comment>
<keyword evidence="2" id="KW-0472">Membrane</keyword>
<keyword evidence="2" id="KW-1133">Transmembrane helix</keyword>
<feature type="domain" description="YdbS-like PH" evidence="3">
    <location>
        <begin position="278"/>
        <end position="348"/>
    </location>
</feature>
<dbReference type="PANTHER" id="PTHR34473">
    <property type="entry name" value="UPF0699 TRANSMEMBRANE PROTEIN YDBS"/>
    <property type="match status" value="1"/>
</dbReference>
<feature type="transmembrane region" description="Helical" evidence="2">
    <location>
        <begin position="385"/>
        <end position="406"/>
    </location>
</feature>
<dbReference type="Pfam" id="PF03703">
    <property type="entry name" value="bPH_2"/>
    <property type="match status" value="2"/>
</dbReference>